<accession>A0A484U203</accession>
<evidence type="ECO:0000313" key="1">
    <source>
        <dbReference type="EMBL" id="VFR80954.1"/>
    </source>
</evidence>
<organism evidence="1">
    <name type="scientific">plant metagenome</name>
    <dbReference type="NCBI Taxonomy" id="1297885"/>
    <lineage>
        <taxon>unclassified sequences</taxon>
        <taxon>metagenomes</taxon>
        <taxon>organismal metagenomes</taxon>
    </lineage>
</organism>
<dbReference type="EMBL" id="CAADIO010000004">
    <property type="protein sequence ID" value="VFR80954.1"/>
    <property type="molecule type" value="Genomic_DNA"/>
</dbReference>
<reference evidence="1" key="1">
    <citation type="submission" date="2019-03" db="EMBL/GenBank/DDBJ databases">
        <authorList>
            <person name="Danneels B."/>
        </authorList>
    </citation>
    <scope>NUCLEOTIDE SEQUENCE</scope>
</reference>
<gene>
    <name evidence="1" type="ORF">RAN3_2494</name>
</gene>
<dbReference type="AlphaFoldDB" id="A0A484U203"/>
<sequence length="176" mass="18697">MTMTYLEAVNQARQTLSVAAADLRNCHTVGGAGDWTGEPEAKAEHDRLLLIARALAQPALLLPEEFADAEALQGVRAWLVNQPLTVRSGVLGLPAPAGWLLEMVDALLQAPGLADMPHQQQARVIPGLGYGCSMAPVAPEHLPTLHVGPFEVRIPSQKGGLFDLSLRASKKGSRNG</sequence>
<name>A0A484U203_9ZZZZ</name>
<protein>
    <submittedName>
        <fullName evidence="1">Uncharacterized protein</fullName>
    </submittedName>
</protein>
<proteinExistence type="predicted"/>